<gene>
    <name evidence="1" type="ORF">A3F83_14540</name>
</gene>
<dbReference type="AlphaFoldDB" id="A0A1F5YZP9"/>
<evidence type="ECO:0000313" key="1">
    <source>
        <dbReference type="EMBL" id="OGG05372.1"/>
    </source>
</evidence>
<dbReference type="Proteomes" id="UP000179129">
    <property type="component" value="Unassembled WGS sequence"/>
</dbReference>
<evidence type="ECO:0000313" key="2">
    <source>
        <dbReference type="Proteomes" id="UP000179129"/>
    </source>
</evidence>
<accession>A0A1F5YZP9</accession>
<proteinExistence type="predicted"/>
<organism evidence="1 2">
    <name type="scientific">Candidatus Glassbacteria bacterium RIFCSPLOWO2_12_FULL_58_11</name>
    <dbReference type="NCBI Taxonomy" id="1817867"/>
    <lineage>
        <taxon>Bacteria</taxon>
        <taxon>Candidatus Glassiibacteriota</taxon>
    </lineage>
</organism>
<reference evidence="1 2" key="1">
    <citation type="journal article" date="2016" name="Nat. Commun.">
        <title>Thousands of microbial genomes shed light on interconnected biogeochemical processes in an aquifer system.</title>
        <authorList>
            <person name="Anantharaman K."/>
            <person name="Brown C.T."/>
            <person name="Hug L.A."/>
            <person name="Sharon I."/>
            <person name="Castelle C.J."/>
            <person name="Probst A.J."/>
            <person name="Thomas B.C."/>
            <person name="Singh A."/>
            <person name="Wilkins M.J."/>
            <person name="Karaoz U."/>
            <person name="Brodie E.L."/>
            <person name="Williams K.H."/>
            <person name="Hubbard S.S."/>
            <person name="Banfield J.F."/>
        </authorList>
    </citation>
    <scope>NUCLEOTIDE SEQUENCE [LARGE SCALE GENOMIC DNA]</scope>
</reference>
<protein>
    <submittedName>
        <fullName evidence="1">Uncharacterized protein</fullName>
    </submittedName>
</protein>
<dbReference type="EMBL" id="MFIX01000058">
    <property type="protein sequence ID" value="OGG05372.1"/>
    <property type="molecule type" value="Genomic_DNA"/>
</dbReference>
<name>A0A1F5YZP9_9BACT</name>
<comment type="caution">
    <text evidence="1">The sequence shown here is derived from an EMBL/GenBank/DDBJ whole genome shotgun (WGS) entry which is preliminary data.</text>
</comment>
<sequence>MFWLFPQVHAVVFSGMAHTICAILPEERMVVVMGLNQREDGRGWSFEDEKISLVRIGQAIRQQLGR</sequence>